<feature type="transmembrane region" description="Helical" evidence="1">
    <location>
        <begin position="335"/>
        <end position="356"/>
    </location>
</feature>
<dbReference type="SUPFAM" id="SSF82866">
    <property type="entry name" value="Multidrug efflux transporter AcrB transmembrane domain"/>
    <property type="match status" value="2"/>
</dbReference>
<comment type="caution">
    <text evidence="2">The sequence shown here is derived from an EMBL/GenBank/DDBJ whole genome shotgun (WGS) entry which is preliminary data.</text>
</comment>
<reference evidence="2 3" key="1">
    <citation type="submission" date="2022-10" db="EMBL/GenBank/DDBJ databases">
        <title>Defluviimonas sp. nov., isolated from ocean surface sediments.</title>
        <authorList>
            <person name="He W."/>
            <person name="Wang L."/>
            <person name="Zhang D.-F."/>
        </authorList>
    </citation>
    <scope>NUCLEOTIDE SEQUENCE [LARGE SCALE GENOMIC DNA]</scope>
    <source>
        <strain evidence="2 3">WL0050</strain>
    </source>
</reference>
<organism evidence="2 3">
    <name type="scientific">Albidovulum litorale</name>
    <dbReference type="NCBI Taxonomy" id="2984134"/>
    <lineage>
        <taxon>Bacteria</taxon>
        <taxon>Pseudomonadati</taxon>
        <taxon>Pseudomonadota</taxon>
        <taxon>Alphaproteobacteria</taxon>
        <taxon>Rhodobacterales</taxon>
        <taxon>Paracoccaceae</taxon>
        <taxon>Albidovulum</taxon>
    </lineage>
</organism>
<proteinExistence type="predicted"/>
<evidence type="ECO:0000313" key="3">
    <source>
        <dbReference type="Proteomes" id="UP001652564"/>
    </source>
</evidence>
<accession>A0ABT2ZSE1</accession>
<dbReference type="PANTHER" id="PTHR32063">
    <property type="match status" value="1"/>
</dbReference>
<dbReference type="Gene3D" id="3.30.70.1320">
    <property type="entry name" value="Multidrug efflux transporter AcrB pore domain like"/>
    <property type="match status" value="1"/>
</dbReference>
<feature type="transmembrane region" description="Helical" evidence="1">
    <location>
        <begin position="467"/>
        <end position="486"/>
    </location>
</feature>
<dbReference type="Gene3D" id="1.20.1640.10">
    <property type="entry name" value="Multidrug efflux transporter AcrB transmembrane domain"/>
    <property type="match status" value="2"/>
</dbReference>
<gene>
    <name evidence="2" type="ORF">OEZ71_17375</name>
</gene>
<feature type="transmembrane region" description="Helical" evidence="1">
    <location>
        <begin position="906"/>
        <end position="926"/>
    </location>
</feature>
<dbReference type="PANTHER" id="PTHR32063:SF33">
    <property type="entry name" value="RND SUPERFAMILY EFFLUX PUMP PERMEASE COMPONENT"/>
    <property type="match status" value="1"/>
</dbReference>
<evidence type="ECO:0000256" key="1">
    <source>
        <dbReference type="SAM" id="Phobius"/>
    </source>
</evidence>
<dbReference type="EMBL" id="JAOWKZ010000004">
    <property type="protein sequence ID" value="MCV2874071.1"/>
    <property type="molecule type" value="Genomic_DNA"/>
</dbReference>
<dbReference type="InterPro" id="IPR027463">
    <property type="entry name" value="AcrB_DN_DC_subdom"/>
</dbReference>
<feature type="transmembrane region" description="Helical" evidence="1">
    <location>
        <begin position="977"/>
        <end position="996"/>
    </location>
</feature>
<feature type="transmembrane region" description="Helical" evidence="1">
    <location>
        <begin position="439"/>
        <end position="461"/>
    </location>
</feature>
<keyword evidence="1" id="KW-0812">Transmembrane</keyword>
<dbReference type="SUPFAM" id="SSF82714">
    <property type="entry name" value="Multidrug efflux transporter AcrB TolC docking domain, DN and DC subdomains"/>
    <property type="match status" value="2"/>
</dbReference>
<name>A0ABT2ZSE1_9RHOB</name>
<keyword evidence="1" id="KW-0472">Membrane</keyword>
<evidence type="ECO:0000313" key="2">
    <source>
        <dbReference type="EMBL" id="MCV2874071.1"/>
    </source>
</evidence>
<feature type="transmembrane region" description="Helical" evidence="1">
    <location>
        <begin position="21"/>
        <end position="40"/>
    </location>
</feature>
<feature type="transmembrane region" description="Helical" evidence="1">
    <location>
        <begin position="1008"/>
        <end position="1032"/>
    </location>
</feature>
<feature type="transmembrane region" description="Helical" evidence="1">
    <location>
        <begin position="1089"/>
        <end position="1108"/>
    </location>
</feature>
<dbReference type="Gene3D" id="3.30.70.1430">
    <property type="entry name" value="Multidrug efflux transporter AcrB pore domain"/>
    <property type="match status" value="2"/>
</dbReference>
<dbReference type="Gene3D" id="3.30.2090.10">
    <property type="entry name" value="Multidrug efflux transporter AcrB TolC docking domain, DN and DC subdomains"/>
    <property type="match status" value="2"/>
</dbReference>
<dbReference type="RefSeq" id="WP_263741323.1">
    <property type="nucleotide sequence ID" value="NZ_JAOWKZ010000004.1"/>
</dbReference>
<feature type="transmembrane region" description="Helical" evidence="1">
    <location>
        <begin position="389"/>
        <end position="409"/>
    </location>
</feature>
<sequence length="1117" mass="120122">MAVRRDRMSAAGGILSYFTRHATAANLVLALFIVAGLSAIPQMRAQYFPDVVTPEISVVVQWEGAGAEDIDRAIVELMEPSLIGIDGVEATRTNSRDGRAAFTLEFEPDWDMGQALDEVQATVDAVQNLPADSERPEVRRVIWGDRVTDLVITGPVAPAQLAGLADELLARLFRAGVTRARIDGIAEPEITVEVSMIDLMRHRVTLAEIAARISAEAATDPAGEVGDGSARLRTGREKRDPDALAGIVLRTNADGSSLTLGEVARLRAVGGQEAHAYYVGQNPAMRLRVDRSADGDAIAIQRQVEIVADEMRPTLPEGVTIDLIRTRSEDILARLNILLDNGLMGLGLVVTLLFLFLNARTAFWVATGIPVAMLGAIALMHFAGLTINMISLFALILTLGIVVDDAIVVGEHADFRYRQLGEPPVIAAENAVRRMAAPVFSSTVTTIIAFLGLMTITGRFGDLIQDIPLTVSVVLLASLLECFLILPNHMGHALSKAGRGRWYDAPSRVMNRGLGWVRDRLVRPLTHWVIVARYPVLAAALALLAYQSGLFLKGEVQWRFFNSPERATVTGNFTMLAGARRADTVEVMHQLQAATEEVAAKYRAEYGVEPLSYVISEIGANGWPALASAEAKDRDLLGSIAIELVDPDLRPWSAFDFVADLQEAAPSHPFLEELSFRGWRHGPAGEALDVQFFGAEAATLKAAAEALKRAMAPFPEVSGLDDTMPYDKDELILELTPQGQALGFTIEALGQELRDRLTGIEAATFPTGMRTTKIMVELPKDELTADFLERMLLPTAAGSYVALSDIVTVQRQGGFSTIGRENGQRVISVTGDIAEDDPDRAAAIVAALDGDILPRIAEEFGVGYHLAGLAEQEDTFLSDALVGLAAALVGIYAVLAWIFSSWTRPMVVMSVIPFGLIGAIHGHAVWDIPMSMFSVVGLIGMSGIIINDAIVLITTVDDYAETRAREPAIIDAVADRLRPVMLTTATTVLGLAPLLYETSRQAQFLRPTVVTLCYGLGFGMVLVLLVVPALLAAQRDIGRLTVSLRRAVRGRPLRMLVLADAVMLALVFGVILLPALIAGGPLAPALGQFVLGAALVTLLCGIAGAVILRRRGQPVQP</sequence>
<protein>
    <submittedName>
        <fullName evidence="2">Efflux RND transporter permease subunit</fullName>
    </submittedName>
</protein>
<keyword evidence="1" id="KW-1133">Transmembrane helix</keyword>
<dbReference type="Proteomes" id="UP001652564">
    <property type="component" value="Unassembled WGS sequence"/>
</dbReference>
<dbReference type="InterPro" id="IPR001036">
    <property type="entry name" value="Acrflvin-R"/>
</dbReference>
<dbReference type="Gene3D" id="3.30.70.1440">
    <property type="entry name" value="Multidrug efflux transporter AcrB pore domain"/>
    <property type="match status" value="1"/>
</dbReference>
<dbReference type="PRINTS" id="PR00702">
    <property type="entry name" value="ACRIFLAVINRP"/>
</dbReference>
<dbReference type="Pfam" id="PF00873">
    <property type="entry name" value="ACR_tran"/>
    <property type="match status" value="1"/>
</dbReference>
<feature type="transmembrane region" description="Helical" evidence="1">
    <location>
        <begin position="363"/>
        <end position="383"/>
    </location>
</feature>
<feature type="transmembrane region" description="Helical" evidence="1">
    <location>
        <begin position="525"/>
        <end position="546"/>
    </location>
</feature>
<dbReference type="SUPFAM" id="SSF82693">
    <property type="entry name" value="Multidrug efflux transporter AcrB pore domain, PN1, PN2, PC1 and PC2 subdomains"/>
    <property type="match status" value="1"/>
</dbReference>
<feature type="transmembrane region" description="Helical" evidence="1">
    <location>
        <begin position="932"/>
        <end position="956"/>
    </location>
</feature>
<feature type="transmembrane region" description="Helical" evidence="1">
    <location>
        <begin position="880"/>
        <end position="899"/>
    </location>
</feature>
<feature type="transmembrane region" description="Helical" evidence="1">
    <location>
        <begin position="1053"/>
        <end position="1077"/>
    </location>
</feature>
<keyword evidence="3" id="KW-1185">Reference proteome</keyword>